<dbReference type="Proteomes" id="UP001157114">
    <property type="component" value="Unassembled WGS sequence"/>
</dbReference>
<dbReference type="InterPro" id="IPR018771">
    <property type="entry name" value="PocR_dom"/>
</dbReference>
<evidence type="ECO:0000313" key="5">
    <source>
        <dbReference type="EMBL" id="GLX66090.1"/>
    </source>
</evidence>
<dbReference type="InterPro" id="IPR018060">
    <property type="entry name" value="HTH_AraC"/>
</dbReference>
<keyword evidence="6" id="KW-1185">Reference proteome</keyword>
<dbReference type="RefSeq" id="WP_284236766.1">
    <property type="nucleotide sequence ID" value="NZ_BSSQ01000001.1"/>
</dbReference>
<accession>A0ABQ6G6M1</accession>
<dbReference type="PRINTS" id="PR00032">
    <property type="entry name" value="HTHARAC"/>
</dbReference>
<organism evidence="5 6">
    <name type="scientific">Paenibacillus glycanilyticus</name>
    <dbReference type="NCBI Taxonomy" id="126569"/>
    <lineage>
        <taxon>Bacteria</taxon>
        <taxon>Bacillati</taxon>
        <taxon>Bacillota</taxon>
        <taxon>Bacilli</taxon>
        <taxon>Bacillales</taxon>
        <taxon>Paenibacillaceae</taxon>
        <taxon>Paenibacillus</taxon>
    </lineage>
</organism>
<proteinExistence type="predicted"/>
<name>A0ABQ6G6M1_9BACL</name>
<evidence type="ECO:0000259" key="4">
    <source>
        <dbReference type="PROSITE" id="PS01124"/>
    </source>
</evidence>
<dbReference type="SUPFAM" id="SSF46689">
    <property type="entry name" value="Homeodomain-like"/>
    <property type="match status" value="2"/>
</dbReference>
<feature type="domain" description="HTH araC/xylS-type" evidence="4">
    <location>
        <begin position="225"/>
        <end position="323"/>
    </location>
</feature>
<protein>
    <submittedName>
        <fullName evidence="5">AraC family transcriptional regulator</fullName>
    </submittedName>
</protein>
<gene>
    <name evidence="5" type="ORF">MU1_04340</name>
</gene>
<sequence>MNARYDLKQIMDIDKWHKLQDSMSLVTKMAIITVDYKGVPVSKHSQCQSFCSEVRKDPALSSYCQKCDARGGLEAVRSNKPYIYQCHFGILDIAIPIVVDNQYIGAVMAGQVKLSDPDVPIEQIVTRPPNAETDRKFEVLQPEYRSLPLLSYEEVEKIADMLFHLCNYIVEEAIRKSDMLQLYRSSLTLESSSVQALQSELSNTLIENKLKRASSVYEAVHTLLQPAFDYIYSHKHDNAGLKEMAALCHVSPSYFSRVFTKETGENFSVFVPHLKIEWAKELLETTELSVNQIGDELGFADTGYFIKTFKKFESLTPAAYRKIYRKKR</sequence>
<dbReference type="Pfam" id="PF12833">
    <property type="entry name" value="HTH_18"/>
    <property type="match status" value="1"/>
</dbReference>
<keyword evidence="2" id="KW-0238">DNA-binding</keyword>
<dbReference type="InterPro" id="IPR009057">
    <property type="entry name" value="Homeodomain-like_sf"/>
</dbReference>
<dbReference type="EMBL" id="BSSQ01000001">
    <property type="protein sequence ID" value="GLX66090.1"/>
    <property type="molecule type" value="Genomic_DNA"/>
</dbReference>
<evidence type="ECO:0000256" key="2">
    <source>
        <dbReference type="ARBA" id="ARBA00023125"/>
    </source>
</evidence>
<dbReference type="Gene3D" id="1.10.10.60">
    <property type="entry name" value="Homeodomain-like"/>
    <property type="match status" value="2"/>
</dbReference>
<evidence type="ECO:0000256" key="3">
    <source>
        <dbReference type="ARBA" id="ARBA00023163"/>
    </source>
</evidence>
<keyword evidence="3" id="KW-0804">Transcription</keyword>
<dbReference type="SMART" id="SM00342">
    <property type="entry name" value="HTH_ARAC"/>
    <property type="match status" value="1"/>
</dbReference>
<comment type="caution">
    <text evidence="5">The sequence shown here is derived from an EMBL/GenBank/DDBJ whole genome shotgun (WGS) entry which is preliminary data.</text>
</comment>
<dbReference type="PANTHER" id="PTHR43280:SF2">
    <property type="entry name" value="HTH-TYPE TRANSCRIPTIONAL REGULATOR EXSA"/>
    <property type="match status" value="1"/>
</dbReference>
<keyword evidence="1" id="KW-0805">Transcription regulation</keyword>
<dbReference type="Pfam" id="PF10114">
    <property type="entry name" value="PocR"/>
    <property type="match status" value="1"/>
</dbReference>
<dbReference type="PROSITE" id="PS00041">
    <property type="entry name" value="HTH_ARAC_FAMILY_1"/>
    <property type="match status" value="1"/>
</dbReference>
<evidence type="ECO:0000313" key="6">
    <source>
        <dbReference type="Proteomes" id="UP001157114"/>
    </source>
</evidence>
<dbReference type="PANTHER" id="PTHR43280">
    <property type="entry name" value="ARAC-FAMILY TRANSCRIPTIONAL REGULATOR"/>
    <property type="match status" value="1"/>
</dbReference>
<dbReference type="PROSITE" id="PS01124">
    <property type="entry name" value="HTH_ARAC_FAMILY_2"/>
    <property type="match status" value="1"/>
</dbReference>
<reference evidence="5 6" key="1">
    <citation type="submission" date="2023-03" db="EMBL/GenBank/DDBJ databases">
        <title>Draft genome sequence of the bacteria which degrade cell wall of Tricholomamatutake.</title>
        <authorList>
            <person name="Konishi Y."/>
            <person name="Fukuta Y."/>
            <person name="Shirasaka N."/>
        </authorList>
    </citation>
    <scope>NUCLEOTIDE SEQUENCE [LARGE SCALE GENOMIC DNA]</scope>
    <source>
        <strain evidence="6">mu1</strain>
    </source>
</reference>
<dbReference type="InterPro" id="IPR018062">
    <property type="entry name" value="HTH_AraC-typ_CS"/>
</dbReference>
<evidence type="ECO:0000256" key="1">
    <source>
        <dbReference type="ARBA" id="ARBA00023015"/>
    </source>
</evidence>
<dbReference type="InterPro" id="IPR020449">
    <property type="entry name" value="Tscrpt_reg_AraC-type_HTH"/>
</dbReference>